<organism evidence="5 6">
    <name type="scientific">Galendromus occidentalis</name>
    <name type="common">western predatory mite</name>
    <dbReference type="NCBI Taxonomy" id="34638"/>
    <lineage>
        <taxon>Eukaryota</taxon>
        <taxon>Metazoa</taxon>
        <taxon>Ecdysozoa</taxon>
        <taxon>Arthropoda</taxon>
        <taxon>Chelicerata</taxon>
        <taxon>Arachnida</taxon>
        <taxon>Acari</taxon>
        <taxon>Parasitiformes</taxon>
        <taxon>Mesostigmata</taxon>
        <taxon>Gamasina</taxon>
        <taxon>Phytoseioidea</taxon>
        <taxon>Phytoseiidae</taxon>
        <taxon>Typhlodrominae</taxon>
        <taxon>Galendromus</taxon>
    </lineage>
</organism>
<dbReference type="KEGG" id="goe:100898973"/>
<comment type="similarity">
    <text evidence="1">Belongs to the methyltransferase superfamily.</text>
</comment>
<name>A0AAJ6QPT6_9ACAR</name>
<dbReference type="Gene3D" id="3.40.50.150">
    <property type="entry name" value="Vaccinia Virus protein VP39"/>
    <property type="match status" value="1"/>
</dbReference>
<dbReference type="CDD" id="cd02440">
    <property type="entry name" value="AdoMet_MTases"/>
    <property type="match status" value="1"/>
</dbReference>
<evidence type="ECO:0000313" key="6">
    <source>
        <dbReference type="RefSeq" id="XP_003740084.2"/>
    </source>
</evidence>
<evidence type="ECO:0000259" key="4">
    <source>
        <dbReference type="Pfam" id="PF08241"/>
    </source>
</evidence>
<dbReference type="SUPFAM" id="SSF53335">
    <property type="entry name" value="S-adenosyl-L-methionine-dependent methyltransferases"/>
    <property type="match status" value="1"/>
</dbReference>
<dbReference type="Pfam" id="PF08241">
    <property type="entry name" value="Methyltransf_11"/>
    <property type="match status" value="1"/>
</dbReference>
<feature type="domain" description="Methyltransferase type 11" evidence="4">
    <location>
        <begin position="66"/>
        <end position="160"/>
    </location>
</feature>
<keyword evidence="3" id="KW-0808">Transferase</keyword>
<dbReference type="GeneID" id="100898973"/>
<evidence type="ECO:0000256" key="3">
    <source>
        <dbReference type="ARBA" id="ARBA00022679"/>
    </source>
</evidence>
<dbReference type="InterPro" id="IPR029063">
    <property type="entry name" value="SAM-dependent_MTases_sf"/>
</dbReference>
<sequence>MIKAIPGWTLSGGLRGVRRCVGERSMSEFVFRTAEHAELYSKFRPSPPTELLHRIVSCASSRESLLDVGCGSGQCTELMAEHFKRVVGCDNSRAQIEQAEARRTEKKLLNVEYKLSSVGNMIFGAGSFDVITASQCVHWFDVGEFYSEAHRVLRKNGLLAMFGYCVPLPVSGVSEIDSAIETRIMRLYRSDLGPFWETDRSLIDSCYRTLRKPGRGFEPLLQELAIHQKRPTDLDGYIQYLATWSSFQKFKKKNPDADLLGELKSDLRNLLRDVRGLGSDKDINLYMDTNFFLHIYKKRDPV</sequence>
<dbReference type="AlphaFoldDB" id="A0AAJ6QPT6"/>
<keyword evidence="2 6" id="KW-0489">Methyltransferase</keyword>
<evidence type="ECO:0000313" key="5">
    <source>
        <dbReference type="Proteomes" id="UP000694867"/>
    </source>
</evidence>
<protein>
    <submittedName>
        <fullName evidence="6">Methyltransferase DDB_G0268948</fullName>
    </submittedName>
</protein>
<dbReference type="PANTHER" id="PTHR44942:SF4">
    <property type="entry name" value="METHYLTRANSFERASE TYPE 11 DOMAIN-CONTAINING PROTEIN"/>
    <property type="match status" value="1"/>
</dbReference>
<accession>A0AAJ6QPT6</accession>
<dbReference type="InterPro" id="IPR051052">
    <property type="entry name" value="Diverse_substrate_MTase"/>
</dbReference>
<evidence type="ECO:0000256" key="1">
    <source>
        <dbReference type="ARBA" id="ARBA00008361"/>
    </source>
</evidence>
<dbReference type="GO" id="GO:0032259">
    <property type="term" value="P:methylation"/>
    <property type="evidence" value="ECO:0007669"/>
    <property type="project" value="UniProtKB-KW"/>
</dbReference>
<dbReference type="Proteomes" id="UP000694867">
    <property type="component" value="Unplaced"/>
</dbReference>
<gene>
    <name evidence="6" type="primary">LOC100898973</name>
</gene>
<dbReference type="InterPro" id="IPR013216">
    <property type="entry name" value="Methyltransf_11"/>
</dbReference>
<reference evidence="6" key="1">
    <citation type="submission" date="2025-08" db="UniProtKB">
        <authorList>
            <consortium name="RefSeq"/>
        </authorList>
    </citation>
    <scope>IDENTIFICATION</scope>
</reference>
<evidence type="ECO:0000256" key="2">
    <source>
        <dbReference type="ARBA" id="ARBA00022603"/>
    </source>
</evidence>
<dbReference type="RefSeq" id="XP_003740084.2">
    <property type="nucleotide sequence ID" value="XM_003740036.2"/>
</dbReference>
<dbReference type="PANTHER" id="PTHR44942">
    <property type="entry name" value="METHYLTRANSF_11 DOMAIN-CONTAINING PROTEIN"/>
    <property type="match status" value="1"/>
</dbReference>
<keyword evidence="5" id="KW-1185">Reference proteome</keyword>
<proteinExistence type="inferred from homology"/>
<dbReference type="GO" id="GO:0008757">
    <property type="term" value="F:S-adenosylmethionine-dependent methyltransferase activity"/>
    <property type="evidence" value="ECO:0007669"/>
    <property type="project" value="InterPro"/>
</dbReference>